<gene>
    <name evidence="9" type="ORF">Nepgr_008260</name>
</gene>
<evidence type="ECO:0000313" key="10">
    <source>
        <dbReference type="Proteomes" id="UP001279734"/>
    </source>
</evidence>
<comment type="subcellular location">
    <subcellularLocation>
        <location evidence="1">Secreted</location>
        <location evidence="1">Extracellular space</location>
        <location evidence="1">Apoplast</location>
    </subcellularLocation>
</comment>
<evidence type="ECO:0000256" key="7">
    <source>
        <dbReference type="ARBA" id="ARBA00023278"/>
    </source>
</evidence>
<dbReference type="EMBL" id="BSYO01000006">
    <property type="protein sequence ID" value="GMH06420.1"/>
    <property type="molecule type" value="Genomic_DNA"/>
</dbReference>
<dbReference type="GO" id="GO:0048364">
    <property type="term" value="P:root development"/>
    <property type="evidence" value="ECO:0007669"/>
    <property type="project" value="InterPro"/>
</dbReference>
<dbReference type="GO" id="GO:0005179">
    <property type="term" value="F:hormone activity"/>
    <property type="evidence" value="ECO:0007669"/>
    <property type="project" value="UniProtKB-KW"/>
</dbReference>
<evidence type="ECO:0000256" key="8">
    <source>
        <dbReference type="SAM" id="MobiDB-lite"/>
    </source>
</evidence>
<dbReference type="AlphaFoldDB" id="A0AAD3XJ78"/>
<dbReference type="GO" id="GO:1901371">
    <property type="term" value="P:regulation of leaf morphogenesis"/>
    <property type="evidence" value="ECO:0007669"/>
    <property type="project" value="TreeGrafter"/>
</dbReference>
<evidence type="ECO:0000256" key="3">
    <source>
        <dbReference type="ARBA" id="ARBA00022523"/>
    </source>
</evidence>
<feature type="compositionally biased region" description="Polar residues" evidence="8">
    <location>
        <begin position="35"/>
        <end position="65"/>
    </location>
</feature>
<dbReference type="GO" id="GO:0006995">
    <property type="term" value="P:cellular response to nitrogen starvation"/>
    <property type="evidence" value="ECO:0007669"/>
    <property type="project" value="UniProtKB-ARBA"/>
</dbReference>
<keyword evidence="3" id="KW-0052">Apoplast</keyword>
<evidence type="ECO:0000313" key="9">
    <source>
        <dbReference type="EMBL" id="GMH06420.1"/>
    </source>
</evidence>
<comment type="similarity">
    <text evidence="2">Belongs to the C-terminally encoded plant signaling peptide (CEP) family.</text>
</comment>
<keyword evidence="4" id="KW-0964">Secreted</keyword>
<evidence type="ECO:0000256" key="4">
    <source>
        <dbReference type="ARBA" id="ARBA00022525"/>
    </source>
</evidence>
<dbReference type="GO" id="GO:0048046">
    <property type="term" value="C:apoplast"/>
    <property type="evidence" value="ECO:0007669"/>
    <property type="project" value="UniProtKB-SubCell"/>
</dbReference>
<dbReference type="PANTHER" id="PTHR33348:SF44">
    <property type="entry name" value="PRECURSOR OF CEP6"/>
    <property type="match status" value="1"/>
</dbReference>
<dbReference type="PANTHER" id="PTHR33348">
    <property type="entry name" value="PRECURSOR OF CEP5"/>
    <property type="match status" value="1"/>
</dbReference>
<dbReference type="GO" id="GO:1902025">
    <property type="term" value="P:nitrate import"/>
    <property type="evidence" value="ECO:0007669"/>
    <property type="project" value="TreeGrafter"/>
</dbReference>
<protein>
    <submittedName>
        <fullName evidence="9">Uncharacterized protein</fullName>
    </submittedName>
</protein>
<feature type="compositionally biased region" description="Basic and acidic residues" evidence="8">
    <location>
        <begin position="155"/>
        <end position="164"/>
    </location>
</feature>
<accession>A0AAD3XJ78</accession>
<dbReference type="GO" id="GO:2000280">
    <property type="term" value="P:regulation of root development"/>
    <property type="evidence" value="ECO:0007669"/>
    <property type="project" value="TreeGrafter"/>
</dbReference>
<evidence type="ECO:0000256" key="5">
    <source>
        <dbReference type="ARBA" id="ARBA00022702"/>
    </source>
</evidence>
<feature type="region of interest" description="Disordered" evidence="8">
    <location>
        <begin position="97"/>
        <end position="164"/>
    </location>
</feature>
<name>A0AAD3XJ78_NEPGR</name>
<proteinExistence type="inferred from homology"/>
<keyword evidence="6" id="KW-0732">Signal</keyword>
<comment type="caution">
    <text evidence="9">The sequence shown here is derived from an EMBL/GenBank/DDBJ whole genome shotgun (WGS) entry which is preliminary data.</text>
</comment>
<organism evidence="9 10">
    <name type="scientific">Nepenthes gracilis</name>
    <name type="common">Slender pitcher plant</name>
    <dbReference type="NCBI Taxonomy" id="150966"/>
    <lineage>
        <taxon>Eukaryota</taxon>
        <taxon>Viridiplantae</taxon>
        <taxon>Streptophyta</taxon>
        <taxon>Embryophyta</taxon>
        <taxon>Tracheophyta</taxon>
        <taxon>Spermatophyta</taxon>
        <taxon>Magnoliopsida</taxon>
        <taxon>eudicotyledons</taxon>
        <taxon>Gunneridae</taxon>
        <taxon>Pentapetalae</taxon>
        <taxon>Caryophyllales</taxon>
        <taxon>Nepenthaceae</taxon>
        <taxon>Nepenthes</taxon>
    </lineage>
</organism>
<feature type="region of interest" description="Disordered" evidence="8">
    <location>
        <begin position="33"/>
        <end position="85"/>
    </location>
</feature>
<dbReference type="InterPro" id="IPR033250">
    <property type="entry name" value="CEP"/>
</dbReference>
<evidence type="ECO:0000256" key="2">
    <source>
        <dbReference type="ARBA" id="ARBA00008963"/>
    </source>
</evidence>
<evidence type="ECO:0000256" key="6">
    <source>
        <dbReference type="ARBA" id="ARBA00022729"/>
    </source>
</evidence>
<sequence>MKTTELNSIENISKTFGKKGISINSCHNEAAQKIDPQQTTSSKVRRMATQQKNFQHRVPTQSSGFNDVDGFQPMAPGSSPDVGQLFEGEKTDTMAIAESPDVKWKDDFQPITPGDGPAVGHPFVGHTDNISQTSQTEDNYRPTLPGRSPGVGHLSRKEYKEPNV</sequence>
<feature type="compositionally biased region" description="Polar residues" evidence="8">
    <location>
        <begin position="128"/>
        <end position="137"/>
    </location>
</feature>
<keyword evidence="5" id="KW-0372">Hormone</keyword>
<reference evidence="9" key="1">
    <citation type="submission" date="2023-05" db="EMBL/GenBank/DDBJ databases">
        <title>Nepenthes gracilis genome sequencing.</title>
        <authorList>
            <person name="Fukushima K."/>
        </authorList>
    </citation>
    <scope>NUCLEOTIDE SEQUENCE</scope>
    <source>
        <strain evidence="9">SING2019-196</strain>
    </source>
</reference>
<evidence type="ECO:0000256" key="1">
    <source>
        <dbReference type="ARBA" id="ARBA00004271"/>
    </source>
</evidence>
<keyword evidence="10" id="KW-1185">Reference proteome</keyword>
<dbReference type="Proteomes" id="UP001279734">
    <property type="component" value="Unassembled WGS sequence"/>
</dbReference>
<keyword evidence="7" id="KW-0379">Hydroxylation</keyword>